<dbReference type="EC" id="1.-.-.-" evidence="4"/>
<keyword evidence="5" id="KW-1185">Reference proteome</keyword>
<dbReference type="RefSeq" id="WP_126168856.1">
    <property type="nucleotide sequence ID" value="NZ_CP020373.1"/>
</dbReference>
<evidence type="ECO:0000256" key="2">
    <source>
        <dbReference type="ARBA" id="ARBA00023002"/>
    </source>
</evidence>
<dbReference type="InterPro" id="IPR013785">
    <property type="entry name" value="Aldolase_TIM"/>
</dbReference>
<gene>
    <name evidence="4" type="ORF">STH12_03654</name>
</gene>
<keyword evidence="1" id="KW-0285">Flavoprotein</keyword>
<sequence length="368" mass="38978">MRQALNSGFEFARAGVRLKNRAVLAPLTHNMSDADGNPSQAELDWLEHCAKGGFGLLIAAATQVWPGGRCWAGQPALMTDHQQQAFSRFARAAKANNALALVQLHHGGVRAAPALNGTAPVGPGAEAPGGRYPLGVTELDEAGIQQLIAAFIASAERAYQAGLDGVELHAAHHFLLCNFLNPMLNRRSDRWGGSLENRARLLIEIIRGIRQRLPRSFLLGVRLSPESYANVEGIELKHQLEVTDLLAAADIDYVHFSMGDSFKQASGKETALLSEVTNALIGKTALMFAGNIRDGAAAQQVLDAGGDLVAIGTAAIGNPDWVHRVSSDMPLLTPPFAATLLQGHGFTEAGLAYLGAIPGLVAPSEQQG</sequence>
<organism evidence="4 5">
    <name type="scientific">Shewanella khirikhana</name>
    <dbReference type="NCBI Taxonomy" id="1965282"/>
    <lineage>
        <taxon>Bacteria</taxon>
        <taxon>Pseudomonadati</taxon>
        <taxon>Pseudomonadota</taxon>
        <taxon>Gammaproteobacteria</taxon>
        <taxon>Alteromonadales</taxon>
        <taxon>Shewanellaceae</taxon>
        <taxon>Shewanella</taxon>
    </lineage>
</organism>
<evidence type="ECO:0000259" key="3">
    <source>
        <dbReference type="Pfam" id="PF00724"/>
    </source>
</evidence>
<dbReference type="EMBL" id="CP020373">
    <property type="protein sequence ID" value="AZQ12709.1"/>
    <property type="molecule type" value="Genomic_DNA"/>
</dbReference>
<dbReference type="PANTHER" id="PTHR43656:SF2">
    <property type="entry name" value="BINDING OXIDOREDUCTASE, PUTATIVE (AFU_ORTHOLOGUE AFUA_2G08260)-RELATED"/>
    <property type="match status" value="1"/>
</dbReference>
<dbReference type="GO" id="GO:0016491">
    <property type="term" value="F:oxidoreductase activity"/>
    <property type="evidence" value="ECO:0007669"/>
    <property type="project" value="UniProtKB-KW"/>
</dbReference>
<protein>
    <submittedName>
        <fullName evidence="4">NADH oxidase</fullName>
        <ecNumber evidence="4">1.-.-.-</ecNumber>
    </submittedName>
</protein>
<evidence type="ECO:0000256" key="1">
    <source>
        <dbReference type="ARBA" id="ARBA00022630"/>
    </source>
</evidence>
<keyword evidence="2 4" id="KW-0560">Oxidoreductase</keyword>
<dbReference type="Pfam" id="PF00724">
    <property type="entry name" value="Oxidored_FMN"/>
    <property type="match status" value="1"/>
</dbReference>
<name>A0ABM7DSM4_9GAMM</name>
<feature type="domain" description="NADH:flavin oxidoreductase/NADH oxidase N-terminal" evidence="3">
    <location>
        <begin position="16"/>
        <end position="330"/>
    </location>
</feature>
<dbReference type="SUPFAM" id="SSF51395">
    <property type="entry name" value="FMN-linked oxidoreductases"/>
    <property type="match status" value="1"/>
</dbReference>
<dbReference type="Proteomes" id="UP000278437">
    <property type="component" value="Chromosome"/>
</dbReference>
<evidence type="ECO:0000313" key="5">
    <source>
        <dbReference type="Proteomes" id="UP000278437"/>
    </source>
</evidence>
<dbReference type="PANTHER" id="PTHR43656">
    <property type="entry name" value="BINDING OXIDOREDUCTASE, PUTATIVE (AFU_ORTHOLOGUE AFUA_2G08260)-RELATED"/>
    <property type="match status" value="1"/>
</dbReference>
<accession>A0ABM7DSM4</accession>
<dbReference type="Gene3D" id="3.20.20.70">
    <property type="entry name" value="Aldolase class I"/>
    <property type="match status" value="1"/>
</dbReference>
<proteinExistence type="predicted"/>
<dbReference type="InterPro" id="IPR051799">
    <property type="entry name" value="NADH_flavin_oxidoreductase"/>
</dbReference>
<reference evidence="5" key="1">
    <citation type="submission" date="2017-03" db="EMBL/GenBank/DDBJ databases">
        <title>Full genome sequence of a non-lethal Shewanella isolate that potentiates virulence of Vibio parahaemolyticus causing acute hepatopancreatic necrosis disease (AHPND) in shrimp.</title>
        <authorList>
            <person name="Prachumwat A."/>
            <person name="Sritunyalucksana K."/>
        </authorList>
    </citation>
    <scope>NUCLEOTIDE SEQUENCE [LARGE SCALE GENOMIC DNA]</scope>
    <source>
        <strain evidence="5">TH2012</strain>
    </source>
</reference>
<dbReference type="InterPro" id="IPR001155">
    <property type="entry name" value="OxRdtase_FMN_N"/>
</dbReference>
<evidence type="ECO:0000313" key="4">
    <source>
        <dbReference type="EMBL" id="AZQ12709.1"/>
    </source>
</evidence>
<dbReference type="CDD" id="cd02803">
    <property type="entry name" value="OYE_like_FMN_family"/>
    <property type="match status" value="1"/>
</dbReference>